<keyword evidence="3" id="KW-1185">Reference proteome</keyword>
<protein>
    <recommendedName>
        <fullName evidence="1">BTB domain-containing protein</fullName>
    </recommendedName>
</protein>
<dbReference type="Pfam" id="PF00651">
    <property type="entry name" value="BTB"/>
    <property type="match status" value="1"/>
</dbReference>
<reference evidence="2" key="1">
    <citation type="submission" date="2023-03" db="EMBL/GenBank/DDBJ databases">
        <title>Massive genome expansion in bonnet fungi (Mycena s.s.) driven by repeated elements and novel gene families across ecological guilds.</title>
        <authorList>
            <consortium name="Lawrence Berkeley National Laboratory"/>
            <person name="Harder C.B."/>
            <person name="Miyauchi S."/>
            <person name="Viragh M."/>
            <person name="Kuo A."/>
            <person name="Thoen E."/>
            <person name="Andreopoulos B."/>
            <person name="Lu D."/>
            <person name="Skrede I."/>
            <person name="Drula E."/>
            <person name="Henrissat B."/>
            <person name="Morin E."/>
            <person name="Kohler A."/>
            <person name="Barry K."/>
            <person name="LaButti K."/>
            <person name="Morin E."/>
            <person name="Salamov A."/>
            <person name="Lipzen A."/>
            <person name="Mereny Z."/>
            <person name="Hegedus B."/>
            <person name="Baldrian P."/>
            <person name="Stursova M."/>
            <person name="Weitz H."/>
            <person name="Taylor A."/>
            <person name="Grigoriev I.V."/>
            <person name="Nagy L.G."/>
            <person name="Martin F."/>
            <person name="Kauserud H."/>
        </authorList>
    </citation>
    <scope>NUCLEOTIDE SEQUENCE</scope>
    <source>
        <strain evidence="2">9144</strain>
    </source>
</reference>
<dbReference type="InterPro" id="IPR011333">
    <property type="entry name" value="SKP1/BTB/POZ_sf"/>
</dbReference>
<comment type="caution">
    <text evidence="2">The sequence shown here is derived from an EMBL/GenBank/DDBJ whole genome shotgun (WGS) entry which is preliminary data.</text>
</comment>
<dbReference type="AlphaFoldDB" id="A0AAD6YBU6"/>
<proteinExistence type="predicted"/>
<feature type="non-terminal residue" evidence="2">
    <location>
        <position position="1"/>
    </location>
</feature>
<dbReference type="SUPFAM" id="SSF54695">
    <property type="entry name" value="POZ domain"/>
    <property type="match status" value="1"/>
</dbReference>
<dbReference type="Proteomes" id="UP001219525">
    <property type="component" value="Unassembled WGS sequence"/>
</dbReference>
<sequence length="166" mass="18585">RHQKYYLDCTSVIFKVEDVLFKVPRYLLERNSDTFASLFTLPAPAGSHAQTEGQSDENPIVLEGISSIDFQWLLTVLYPLDTLVNLSALAKDAWISVLKLSTQWFFLDARALAIQQLGGEAMEPVERIVLAKQYDVSAWLRSGYAELARSSVGISAEDAEKIGWET</sequence>
<name>A0AAD6YBU6_9AGAR</name>
<evidence type="ECO:0000259" key="1">
    <source>
        <dbReference type="PROSITE" id="PS50097"/>
    </source>
</evidence>
<feature type="domain" description="BTB" evidence="1">
    <location>
        <begin position="10"/>
        <end position="86"/>
    </location>
</feature>
<organism evidence="2 3">
    <name type="scientific">Mycena pura</name>
    <dbReference type="NCBI Taxonomy" id="153505"/>
    <lineage>
        <taxon>Eukaryota</taxon>
        <taxon>Fungi</taxon>
        <taxon>Dikarya</taxon>
        <taxon>Basidiomycota</taxon>
        <taxon>Agaricomycotina</taxon>
        <taxon>Agaricomycetes</taxon>
        <taxon>Agaricomycetidae</taxon>
        <taxon>Agaricales</taxon>
        <taxon>Marasmiineae</taxon>
        <taxon>Mycenaceae</taxon>
        <taxon>Mycena</taxon>
    </lineage>
</organism>
<evidence type="ECO:0000313" key="3">
    <source>
        <dbReference type="Proteomes" id="UP001219525"/>
    </source>
</evidence>
<dbReference type="Gene3D" id="3.30.710.10">
    <property type="entry name" value="Potassium Channel Kv1.1, Chain A"/>
    <property type="match status" value="1"/>
</dbReference>
<dbReference type="PROSITE" id="PS50097">
    <property type="entry name" value="BTB"/>
    <property type="match status" value="1"/>
</dbReference>
<dbReference type="InterPro" id="IPR000210">
    <property type="entry name" value="BTB/POZ_dom"/>
</dbReference>
<gene>
    <name evidence="2" type="ORF">GGX14DRAFT_625811</name>
</gene>
<evidence type="ECO:0000313" key="2">
    <source>
        <dbReference type="EMBL" id="KAJ7210502.1"/>
    </source>
</evidence>
<feature type="non-terminal residue" evidence="2">
    <location>
        <position position="166"/>
    </location>
</feature>
<accession>A0AAD6YBU6</accession>
<dbReference type="EMBL" id="JARJCW010000028">
    <property type="protein sequence ID" value="KAJ7210502.1"/>
    <property type="molecule type" value="Genomic_DNA"/>
</dbReference>